<gene>
    <name evidence="17" type="ORF">GGR05_003065</name>
</gene>
<keyword evidence="7 14" id="KW-0812">Transmembrane</keyword>
<keyword evidence="8 12" id="KW-0653">Protein transport</keyword>
<feature type="transmembrane region" description="Helical" evidence="14">
    <location>
        <begin position="228"/>
        <end position="250"/>
    </location>
</feature>
<feature type="compositionally biased region" description="Low complexity" evidence="13">
    <location>
        <begin position="62"/>
        <end position="86"/>
    </location>
</feature>
<feature type="chain" id="PRO_5030786598" description="Biopolymer transport protein ExbB" evidence="15">
    <location>
        <begin position="19"/>
        <end position="343"/>
    </location>
</feature>
<evidence type="ECO:0000256" key="3">
    <source>
        <dbReference type="ARBA" id="ARBA00022093"/>
    </source>
</evidence>
<feature type="transmembrane region" description="Helical" evidence="14">
    <location>
        <begin position="270"/>
        <end position="295"/>
    </location>
</feature>
<dbReference type="Proteomes" id="UP000531216">
    <property type="component" value="Unassembled WGS sequence"/>
</dbReference>
<evidence type="ECO:0000256" key="11">
    <source>
        <dbReference type="ARBA" id="ARBA00024816"/>
    </source>
</evidence>
<evidence type="ECO:0000256" key="2">
    <source>
        <dbReference type="ARBA" id="ARBA00011471"/>
    </source>
</evidence>
<dbReference type="PANTHER" id="PTHR30625:SF16">
    <property type="entry name" value="BIOPOLYMER TRANSPORT PROTEIN EXBB"/>
    <property type="match status" value="1"/>
</dbReference>
<evidence type="ECO:0000256" key="1">
    <source>
        <dbReference type="ARBA" id="ARBA00004429"/>
    </source>
</evidence>
<dbReference type="InterPro" id="IPR002898">
    <property type="entry name" value="MotA_ExbB_proton_chnl"/>
</dbReference>
<evidence type="ECO:0000313" key="17">
    <source>
        <dbReference type="EMBL" id="MBB3936900.1"/>
    </source>
</evidence>
<dbReference type="EMBL" id="JACIDO010000006">
    <property type="protein sequence ID" value="MBB3936900.1"/>
    <property type="molecule type" value="Genomic_DNA"/>
</dbReference>
<dbReference type="PANTHER" id="PTHR30625">
    <property type="entry name" value="PROTEIN TOLQ"/>
    <property type="match status" value="1"/>
</dbReference>
<dbReference type="RefSeq" id="WP_175526817.1">
    <property type="nucleotide sequence ID" value="NZ_FOOA01000006.1"/>
</dbReference>
<sequence>MILATLLALPFLAGDAQAQTATGEPTAPQAAPVEPAQSLVPAAPADQVPGTVFPSGQPSTIAPLGSPAPGAEPASAPTPAAPAEATDVSIAPGEAPSATGAATLPHDLSPWGMFMAADYVVKAVMIGLAFASVVTWTIWLAKALELTAAKTRAGRGVRRLGDAEGLPSADAVDAEGWRRGPVAAMVQTAATERARSAGLPADGVKERVAIALQRIEARAGRRMARGTGLLATIGSTAPFVGLFGTVWGIMNSFIGISQANTTNLAVVAPGIAEALLATAIGLVAAIPAVIIYNVFARAIAGYRAVLSDASAAVLQHLSRDLDRAKVAAGAGPQRAPYARAAAE</sequence>
<evidence type="ECO:0000259" key="16">
    <source>
        <dbReference type="Pfam" id="PF01618"/>
    </source>
</evidence>
<organism evidence="17 18">
    <name type="scientific">Aureimonas phyllosphaerae</name>
    <dbReference type="NCBI Taxonomy" id="1166078"/>
    <lineage>
        <taxon>Bacteria</taxon>
        <taxon>Pseudomonadati</taxon>
        <taxon>Pseudomonadota</taxon>
        <taxon>Alphaproteobacteria</taxon>
        <taxon>Hyphomicrobiales</taxon>
        <taxon>Aurantimonadaceae</taxon>
        <taxon>Aureimonas</taxon>
    </lineage>
</organism>
<evidence type="ECO:0000256" key="14">
    <source>
        <dbReference type="SAM" id="Phobius"/>
    </source>
</evidence>
<feature type="region of interest" description="Disordered" evidence="13">
    <location>
        <begin position="44"/>
        <end position="86"/>
    </location>
</feature>
<dbReference type="Pfam" id="PF01618">
    <property type="entry name" value="MotA_ExbB"/>
    <property type="match status" value="1"/>
</dbReference>
<dbReference type="InterPro" id="IPR050790">
    <property type="entry name" value="ExbB/TolQ_transport"/>
</dbReference>
<keyword evidence="10 14" id="KW-0472">Membrane</keyword>
<keyword evidence="15" id="KW-0732">Signal</keyword>
<evidence type="ECO:0000313" key="18">
    <source>
        <dbReference type="Proteomes" id="UP000531216"/>
    </source>
</evidence>
<evidence type="ECO:0000256" key="9">
    <source>
        <dbReference type="ARBA" id="ARBA00022989"/>
    </source>
</evidence>
<feature type="domain" description="MotA/TolQ/ExbB proton channel" evidence="16">
    <location>
        <begin position="202"/>
        <end position="300"/>
    </location>
</feature>
<evidence type="ECO:0000256" key="10">
    <source>
        <dbReference type="ARBA" id="ARBA00023136"/>
    </source>
</evidence>
<dbReference type="InterPro" id="IPR014164">
    <property type="entry name" value="TonB_ExbB_1"/>
</dbReference>
<comment type="caution">
    <text evidence="17">The sequence shown here is derived from an EMBL/GenBank/DDBJ whole genome shotgun (WGS) entry which is preliminary data.</text>
</comment>
<comment type="subunit">
    <text evidence="2">The accessory proteins ExbB and ExbD seem to form a complex with TonB.</text>
</comment>
<dbReference type="AlphaFoldDB" id="A0A7W6FVJ3"/>
<evidence type="ECO:0000256" key="7">
    <source>
        <dbReference type="ARBA" id="ARBA00022692"/>
    </source>
</evidence>
<keyword evidence="6" id="KW-0997">Cell inner membrane</keyword>
<comment type="function">
    <text evidence="11">Involved in the TonB-dependent energy-dependent transport of various receptor-bound substrates. Protects ExbD from proteolytic degradation and functionally stabilizes TonB.</text>
</comment>
<evidence type="ECO:0000256" key="12">
    <source>
        <dbReference type="RuleBase" id="RU004057"/>
    </source>
</evidence>
<evidence type="ECO:0000256" key="15">
    <source>
        <dbReference type="SAM" id="SignalP"/>
    </source>
</evidence>
<evidence type="ECO:0000256" key="4">
    <source>
        <dbReference type="ARBA" id="ARBA00022448"/>
    </source>
</evidence>
<reference evidence="17 18" key="1">
    <citation type="submission" date="2020-08" db="EMBL/GenBank/DDBJ databases">
        <title>Genomic Encyclopedia of Type Strains, Phase IV (KMG-IV): sequencing the most valuable type-strain genomes for metagenomic binning, comparative biology and taxonomic classification.</title>
        <authorList>
            <person name="Goeker M."/>
        </authorList>
    </citation>
    <scope>NUCLEOTIDE SEQUENCE [LARGE SCALE GENOMIC DNA]</scope>
    <source>
        <strain evidence="17 18">DSM 25024</strain>
    </source>
</reference>
<protein>
    <recommendedName>
        <fullName evidence="3">Biopolymer transport protein ExbB</fullName>
    </recommendedName>
</protein>
<keyword evidence="4 12" id="KW-0813">Transport</keyword>
<dbReference type="GO" id="GO:0005886">
    <property type="term" value="C:plasma membrane"/>
    <property type="evidence" value="ECO:0007669"/>
    <property type="project" value="UniProtKB-SubCell"/>
</dbReference>
<keyword evidence="5" id="KW-1003">Cell membrane</keyword>
<evidence type="ECO:0000256" key="13">
    <source>
        <dbReference type="SAM" id="MobiDB-lite"/>
    </source>
</evidence>
<dbReference type="GO" id="GO:0017038">
    <property type="term" value="P:protein import"/>
    <property type="evidence" value="ECO:0007669"/>
    <property type="project" value="TreeGrafter"/>
</dbReference>
<keyword evidence="9 14" id="KW-1133">Transmembrane helix</keyword>
<feature type="signal peptide" evidence="15">
    <location>
        <begin position="1"/>
        <end position="18"/>
    </location>
</feature>
<name>A0A7W6FVJ3_9HYPH</name>
<evidence type="ECO:0000256" key="6">
    <source>
        <dbReference type="ARBA" id="ARBA00022519"/>
    </source>
</evidence>
<keyword evidence="18" id="KW-1185">Reference proteome</keyword>
<comment type="subcellular location">
    <subcellularLocation>
        <location evidence="1">Cell inner membrane</location>
        <topology evidence="1">Multi-pass membrane protein</topology>
    </subcellularLocation>
    <subcellularLocation>
        <location evidence="12">Membrane</location>
        <topology evidence="12">Multi-pass membrane protein</topology>
    </subcellularLocation>
</comment>
<comment type="similarity">
    <text evidence="12">Belongs to the exbB/tolQ family.</text>
</comment>
<dbReference type="GO" id="GO:0022857">
    <property type="term" value="F:transmembrane transporter activity"/>
    <property type="evidence" value="ECO:0007669"/>
    <property type="project" value="InterPro"/>
</dbReference>
<feature type="transmembrane region" description="Helical" evidence="14">
    <location>
        <begin position="119"/>
        <end position="141"/>
    </location>
</feature>
<dbReference type="NCBIfam" id="TIGR02797">
    <property type="entry name" value="exbB"/>
    <property type="match status" value="1"/>
</dbReference>
<proteinExistence type="inferred from homology"/>
<evidence type="ECO:0000256" key="5">
    <source>
        <dbReference type="ARBA" id="ARBA00022475"/>
    </source>
</evidence>
<evidence type="ECO:0000256" key="8">
    <source>
        <dbReference type="ARBA" id="ARBA00022927"/>
    </source>
</evidence>
<accession>A0A7W6FVJ3</accession>